<dbReference type="GO" id="GO:0005829">
    <property type="term" value="C:cytosol"/>
    <property type="evidence" value="ECO:0007669"/>
    <property type="project" value="TreeGrafter"/>
</dbReference>
<feature type="region of interest" description="Disordered" evidence="3">
    <location>
        <begin position="83"/>
        <end position="204"/>
    </location>
</feature>
<comment type="similarity">
    <text evidence="1">Belongs to the SAPS family.</text>
</comment>
<organism evidence="4 5">
    <name type="scientific">Dekkera bruxellensis</name>
    <name type="common">Brettanomyces custersii</name>
    <dbReference type="NCBI Taxonomy" id="5007"/>
    <lineage>
        <taxon>Eukaryota</taxon>
        <taxon>Fungi</taxon>
        <taxon>Dikarya</taxon>
        <taxon>Ascomycota</taxon>
        <taxon>Saccharomycotina</taxon>
        <taxon>Pichiomycetes</taxon>
        <taxon>Pichiales</taxon>
        <taxon>Pichiaceae</taxon>
        <taxon>Brettanomyces</taxon>
    </lineage>
</organism>
<dbReference type="PANTHER" id="PTHR12634:SF8">
    <property type="entry name" value="FIERY MOUNTAIN, ISOFORM D"/>
    <property type="match status" value="1"/>
</dbReference>
<evidence type="ECO:0000256" key="2">
    <source>
        <dbReference type="ARBA" id="ARBA00023306"/>
    </source>
</evidence>
<dbReference type="InterPro" id="IPR007587">
    <property type="entry name" value="SAPS"/>
</dbReference>
<dbReference type="EMBL" id="CABFWN010000002">
    <property type="protein sequence ID" value="VUG17604.1"/>
    <property type="molecule type" value="Genomic_DNA"/>
</dbReference>
<name>A0A7D9H1B3_DEKBR</name>
<dbReference type="Pfam" id="PF04499">
    <property type="entry name" value="SAPS"/>
    <property type="match status" value="1"/>
</dbReference>
<dbReference type="SUPFAM" id="SSF48371">
    <property type="entry name" value="ARM repeat"/>
    <property type="match status" value="1"/>
</dbReference>
<dbReference type="PANTHER" id="PTHR12634">
    <property type="entry name" value="SIT4 YEAST -ASSOCIATING PROTEIN-RELATED"/>
    <property type="match status" value="1"/>
</dbReference>
<evidence type="ECO:0000256" key="1">
    <source>
        <dbReference type="ARBA" id="ARBA00006180"/>
    </source>
</evidence>
<proteinExistence type="inferred from homology"/>
<evidence type="ECO:0000313" key="4">
    <source>
        <dbReference type="EMBL" id="VUG17604.1"/>
    </source>
</evidence>
<accession>A0A7D9H1B3</accession>
<dbReference type="GO" id="GO:0019903">
    <property type="term" value="F:protein phosphatase binding"/>
    <property type="evidence" value="ECO:0007669"/>
    <property type="project" value="InterPro"/>
</dbReference>
<evidence type="ECO:0000313" key="5">
    <source>
        <dbReference type="Proteomes" id="UP000478008"/>
    </source>
</evidence>
<feature type="compositionally biased region" description="Basic and acidic residues" evidence="3">
    <location>
        <begin position="152"/>
        <end position="174"/>
    </location>
</feature>
<feature type="compositionally biased region" description="Acidic residues" evidence="3">
    <location>
        <begin position="184"/>
        <end position="202"/>
    </location>
</feature>
<keyword evidence="2" id="KW-0131">Cell cycle</keyword>
<dbReference type="AlphaFoldDB" id="A0A7D9H1B3"/>
<dbReference type="InterPro" id="IPR016024">
    <property type="entry name" value="ARM-type_fold"/>
</dbReference>
<keyword evidence="5" id="KW-1185">Reference proteome</keyword>
<reference evidence="4 5" key="1">
    <citation type="submission" date="2019-07" db="EMBL/GenBank/DDBJ databases">
        <authorList>
            <person name="Friedrich A."/>
            <person name="Schacherer J."/>
        </authorList>
    </citation>
    <scope>NUCLEOTIDE SEQUENCE [LARGE SCALE GENOMIC DNA]</scope>
</reference>
<evidence type="ECO:0000256" key="3">
    <source>
        <dbReference type="SAM" id="MobiDB-lite"/>
    </source>
</evidence>
<dbReference type="GO" id="GO:0019888">
    <property type="term" value="F:protein phosphatase regulator activity"/>
    <property type="evidence" value="ECO:0007669"/>
    <property type="project" value="TreeGrafter"/>
</dbReference>
<feature type="compositionally biased region" description="Polar residues" evidence="3">
    <location>
        <begin position="87"/>
        <end position="100"/>
    </location>
</feature>
<dbReference type="Proteomes" id="UP000478008">
    <property type="component" value="Unassembled WGS sequence"/>
</dbReference>
<gene>
    <name evidence="4" type="ORF">DEBR0S2_11452G</name>
</gene>
<feature type="compositionally biased region" description="Basic and acidic residues" evidence="3">
    <location>
        <begin position="101"/>
        <end position="116"/>
    </location>
</feature>
<feature type="compositionally biased region" description="Low complexity" evidence="3">
    <location>
        <begin position="123"/>
        <end position="136"/>
    </location>
</feature>
<protein>
    <submittedName>
        <fullName evidence="4">DEBR0S2_11452g1_1</fullName>
    </submittedName>
</protein>
<sequence length="919" mass="102479">MSGFWQFANNDGSGIARILKKQNPSLEELLDEKETVSQLLASNAKLIQYFRRPEILDKLVEYVVSGDNYRRNVDGASFDLYEKERQTSGSDSENTNSKKLASSEETKTNTEDSHESDSDDSSDSSSSSLSSNSSSSDSDEDEGENELSASNKSDEEFSNHTEISEKSSSDKACDDMDWGFMDTGSDELVDEDEGDDESESETPAEKCLRRAGIAAEILSADVWSLTDAFMENTIALNNLWSILDRPDPLSINMGNYFMKINEHLLDMKTAEMIEYIHKASNLVEGFLHHVDTSPLMDFLLKLIATDRPESPTGIIELLHDQDLIPSLVNYLSSDYSADVQSAAADFLKALITISANNGDDTSIGPNELTRQLVSESVMQHFVKIMLQGGYALANGVGIVIEIIRKNNSDYDPIPVRYDTDDPDPPTPRDPIYLGDMVRIFSESMSKFSVLLHKEIDKPLLTPIGEIMPLGFERFKICELTAELIHCSNMALLNDREASEIVKDRDIIRRKLTEKRKELLKDSTDASSIPWDEIDISDEIANLHLYSPSDPATSNENDGDTEMNIDDNTGKLKAVNADSYDDLNLEDGTESEKALRQNPVVGDLLKISLYDNKVICSIVGMFSKFPWNNFLHNVVFDIVQQILNASLHIGYNKFLVIDIFDRCRITSMLLEAYDKCTKNEQETGIRFGYMGHLALIAEEIVKFVSMNLDNTISSSIIKEAVEDSKWKDFEDDTLSDIRSKYNAVLGNEGGEIDVISQDTDSIDEDTLGHNELRVIGNEEIPVGSDAGGILDEEDRNEYPDGENLSAYIGGDMQEKIYHESSLQLSGYKEDNALDISTNDVIEGDDANDRTNEDGANTAEVQNLLKRELRVSTVGIVTEDTLNESNILQESHKRKHILSSEEHTFGPSLQKTAIVAKQTQC</sequence>
<dbReference type="GO" id="GO:0005634">
    <property type="term" value="C:nucleus"/>
    <property type="evidence" value="ECO:0007669"/>
    <property type="project" value="TreeGrafter"/>
</dbReference>